<reference evidence="1" key="2">
    <citation type="submission" date="2014-03" db="EMBL/GenBank/DDBJ databases">
        <title>The whipworm genome and dual-species transcriptomics of an intimate host-pathogen interaction.</title>
        <authorList>
            <person name="Foth B.J."/>
            <person name="Tsai I.J."/>
            <person name="Reid A.J."/>
            <person name="Bancroft A.J."/>
            <person name="Nichol S."/>
            <person name="Tracey A."/>
            <person name="Holroyd N."/>
            <person name="Cotton J.A."/>
            <person name="Stanley E.J."/>
            <person name="Zarowiecki M."/>
            <person name="Liu J.Z."/>
            <person name="Huckvale T."/>
            <person name="Cooper P.J."/>
            <person name="Grencis R.K."/>
            <person name="Berriman M."/>
        </authorList>
    </citation>
    <scope>NUCLEOTIDE SEQUENCE [LARGE SCALE GENOMIC DNA]</scope>
</reference>
<keyword evidence="2" id="KW-1185">Reference proteome</keyword>
<dbReference type="Proteomes" id="UP000030665">
    <property type="component" value="Unassembled WGS sequence"/>
</dbReference>
<sequence>MVPQVNTTSPAKSFYQIRFTLVQEGALMEAFQQGRVWVAYVRWVTTAQLKIYVAKKMAHLLTLVFYNVLNLYISEDICPDGSLPAESCTADFQCSRSSLICIDGYNCCPLTGYPEIGVCPFGTLHYGPCVNGLCPENMHCHSGQCCGPQMSSKAFLTADASSAVSTKYAGLLYDVKELSLLLLSEGC</sequence>
<dbReference type="EMBL" id="HG806545">
    <property type="protein sequence ID" value="CDW59276.1"/>
    <property type="molecule type" value="Genomic_DNA"/>
</dbReference>
<protein>
    <submittedName>
        <fullName evidence="1">Uncharacterized protein</fullName>
    </submittedName>
</protein>
<organism evidence="1 2">
    <name type="scientific">Trichuris trichiura</name>
    <name type="common">Whipworm</name>
    <name type="synonym">Trichocephalus trichiurus</name>
    <dbReference type="NCBI Taxonomy" id="36087"/>
    <lineage>
        <taxon>Eukaryota</taxon>
        <taxon>Metazoa</taxon>
        <taxon>Ecdysozoa</taxon>
        <taxon>Nematoda</taxon>
        <taxon>Enoplea</taxon>
        <taxon>Dorylaimia</taxon>
        <taxon>Trichinellida</taxon>
        <taxon>Trichuridae</taxon>
        <taxon>Trichuris</taxon>
    </lineage>
</organism>
<dbReference type="STRING" id="36087.A0A077ZG07"/>
<evidence type="ECO:0000313" key="2">
    <source>
        <dbReference type="Proteomes" id="UP000030665"/>
    </source>
</evidence>
<dbReference type="AlphaFoldDB" id="A0A077ZG07"/>
<gene>
    <name evidence="1" type="ORF">TTRE_0000760701</name>
</gene>
<reference evidence="1" key="1">
    <citation type="submission" date="2014-01" db="EMBL/GenBank/DDBJ databases">
        <authorList>
            <person name="Aslett M."/>
        </authorList>
    </citation>
    <scope>NUCLEOTIDE SEQUENCE</scope>
</reference>
<name>A0A077ZG07_TRITR</name>
<accession>A0A077ZG07</accession>
<proteinExistence type="predicted"/>
<evidence type="ECO:0000313" key="1">
    <source>
        <dbReference type="EMBL" id="CDW59276.1"/>
    </source>
</evidence>